<dbReference type="PANTHER" id="PTHR40053:SF1">
    <property type="entry name" value="SPORULATION-CONTROL PROTEIN SPO0M"/>
    <property type="match status" value="1"/>
</dbReference>
<gene>
    <name evidence="1" type="ORF">ACFW88_35770</name>
</gene>
<reference evidence="1 2" key="1">
    <citation type="submission" date="2024-09" db="EMBL/GenBank/DDBJ databases">
        <title>The Natural Products Discovery Center: Release of the First 8490 Sequenced Strains for Exploring Actinobacteria Biosynthetic Diversity.</title>
        <authorList>
            <person name="Kalkreuter E."/>
            <person name="Kautsar S.A."/>
            <person name="Yang D."/>
            <person name="Bader C.D."/>
            <person name="Teijaro C.N."/>
            <person name="Fluegel L."/>
            <person name="Davis C.M."/>
            <person name="Simpson J.R."/>
            <person name="Lauterbach L."/>
            <person name="Steele A.D."/>
            <person name="Gui C."/>
            <person name="Meng S."/>
            <person name="Li G."/>
            <person name="Viehrig K."/>
            <person name="Ye F."/>
            <person name="Su P."/>
            <person name="Kiefer A.F."/>
            <person name="Nichols A."/>
            <person name="Cepeda A.J."/>
            <person name="Yan W."/>
            <person name="Fan B."/>
            <person name="Jiang Y."/>
            <person name="Adhikari A."/>
            <person name="Zheng C.-J."/>
            <person name="Schuster L."/>
            <person name="Cowan T.M."/>
            <person name="Smanski M.J."/>
            <person name="Chevrette M.G."/>
            <person name="De Carvalho L.P.S."/>
            <person name="Shen B."/>
        </authorList>
    </citation>
    <scope>NUCLEOTIDE SEQUENCE [LARGE SCALE GENOMIC DNA]</scope>
    <source>
        <strain evidence="1 2">NPDC059500</strain>
    </source>
</reference>
<organism evidence="1 2">
    <name type="scientific">Streptomyces anandii</name>
    <dbReference type="NCBI Taxonomy" id="285454"/>
    <lineage>
        <taxon>Bacteria</taxon>
        <taxon>Bacillati</taxon>
        <taxon>Actinomycetota</taxon>
        <taxon>Actinomycetes</taxon>
        <taxon>Kitasatosporales</taxon>
        <taxon>Streptomycetaceae</taxon>
        <taxon>Streptomyces</taxon>
    </lineage>
</organism>
<evidence type="ECO:0000313" key="2">
    <source>
        <dbReference type="Proteomes" id="UP001599756"/>
    </source>
</evidence>
<sequence length="265" mass="29652">MGFKRLFGIGDPDESVEVDTQIPGPVYPGGEVKGGVFLKGGSRDMPVEGVYLRFTVRYVNYDNEEHDYQFQNASAVTYGSTLSTSFTLHKGAEERLTFSARLPWETPVSELGGRALGVVLSVKTRLRRDWNDDGTEVDNDLLHISALPLHEAVLDAFAEEGYYCDSAHVVHSYIPDTEQSHGFYESFVLTDRAPAPGRPEQLEVVFQTNVVGALIHVRRAALDVQSWDRKPPARRFPAAHHEVGQVDWHPRIRKVLEELALLDGH</sequence>
<accession>A0ABW6HHK5</accession>
<proteinExistence type="predicted"/>
<keyword evidence="2" id="KW-1185">Reference proteome</keyword>
<comment type="caution">
    <text evidence="1">The sequence shown here is derived from an EMBL/GenBank/DDBJ whole genome shotgun (WGS) entry which is preliminary data.</text>
</comment>
<evidence type="ECO:0000313" key="1">
    <source>
        <dbReference type="EMBL" id="MFE1755826.1"/>
    </source>
</evidence>
<dbReference type="InterPro" id="IPR009776">
    <property type="entry name" value="Spore_0_M"/>
</dbReference>
<dbReference type="EMBL" id="JBHYTS010000118">
    <property type="protein sequence ID" value="MFE1755826.1"/>
    <property type="molecule type" value="Genomic_DNA"/>
</dbReference>
<dbReference type="Pfam" id="PF07070">
    <property type="entry name" value="Spo0M"/>
    <property type="match status" value="1"/>
</dbReference>
<dbReference type="RefSeq" id="WP_381843483.1">
    <property type="nucleotide sequence ID" value="NZ_JBHYTS010000118.1"/>
</dbReference>
<dbReference type="PANTHER" id="PTHR40053">
    <property type="entry name" value="SPORULATION-CONTROL PROTEIN SPO0M"/>
    <property type="match status" value="1"/>
</dbReference>
<name>A0ABW6HHK5_9ACTN</name>
<dbReference type="Proteomes" id="UP001599756">
    <property type="component" value="Unassembled WGS sequence"/>
</dbReference>
<protein>
    <submittedName>
        <fullName evidence="1">Sporulation protein</fullName>
    </submittedName>
</protein>